<dbReference type="RefSeq" id="WP_282878820.1">
    <property type="nucleotide sequence ID" value="NZ_CP133164.1"/>
</dbReference>
<evidence type="ECO:0000313" key="1">
    <source>
        <dbReference type="EMBL" id="WMN18767.1"/>
    </source>
</evidence>
<evidence type="ECO:0008006" key="3">
    <source>
        <dbReference type="Google" id="ProtNLM"/>
    </source>
</evidence>
<accession>A0ABY9NMS9</accession>
<dbReference type="EMBL" id="CP133164">
    <property type="protein sequence ID" value="WMN18767.1"/>
    <property type="molecule type" value="Genomic_DNA"/>
</dbReference>
<dbReference type="Proteomes" id="UP001237292">
    <property type="component" value="Chromosome"/>
</dbReference>
<reference evidence="1 2" key="1">
    <citation type="journal article" date="2023" name="Access Microbiol">
        <title>The genome of a steinernematid-associated Pseudomonas piscis bacterium encodes the biosynthesis of insect toxins.</title>
        <authorList>
            <person name="Awori R.M."/>
            <person name="Hendre P."/>
            <person name="Amugune N.O."/>
        </authorList>
    </citation>
    <scope>NUCLEOTIDE SEQUENCE [LARGE SCALE GENOMIC DNA]</scope>
    <source>
        <strain evidence="1 2">75</strain>
    </source>
</reference>
<protein>
    <recommendedName>
        <fullName evidence="3">DUF4440 domain-containing protein</fullName>
    </recommendedName>
</protein>
<keyword evidence="2" id="KW-1185">Reference proteome</keyword>
<evidence type="ECO:0000313" key="2">
    <source>
        <dbReference type="Proteomes" id="UP001237292"/>
    </source>
</evidence>
<sequence>MIALDAVRKEWQNSFRIGNIELLSYIESDSFIAIVDMRIESKSQRLDKIDRQMRMGRWIEVGLVYSEIKEIYTEGSSTSFQGLANTYLAGRLLRQSSFKEIWKIEKGRWRIVKLICTTII</sequence>
<name>A0ABY9NMS9_9PSED</name>
<organism evidence="1 2">
    <name type="scientific">Pseudomonas piscis</name>
    <dbReference type="NCBI Taxonomy" id="2614538"/>
    <lineage>
        <taxon>Bacteria</taxon>
        <taxon>Pseudomonadati</taxon>
        <taxon>Pseudomonadota</taxon>
        <taxon>Gammaproteobacteria</taxon>
        <taxon>Pseudomonadales</taxon>
        <taxon>Pseudomonadaceae</taxon>
        <taxon>Pseudomonas</taxon>
    </lineage>
</organism>
<proteinExistence type="predicted"/>
<gene>
    <name evidence="1" type="ORF">QL104_05000</name>
</gene>